<accession>A0ABR1PSN4</accession>
<gene>
    <name evidence="2" type="ORF">PG986_014323</name>
</gene>
<organism evidence="2 3">
    <name type="scientific">Apiospora aurea</name>
    <dbReference type="NCBI Taxonomy" id="335848"/>
    <lineage>
        <taxon>Eukaryota</taxon>
        <taxon>Fungi</taxon>
        <taxon>Dikarya</taxon>
        <taxon>Ascomycota</taxon>
        <taxon>Pezizomycotina</taxon>
        <taxon>Sordariomycetes</taxon>
        <taxon>Xylariomycetidae</taxon>
        <taxon>Amphisphaeriales</taxon>
        <taxon>Apiosporaceae</taxon>
        <taxon>Apiospora</taxon>
    </lineage>
</organism>
<feature type="compositionally biased region" description="Low complexity" evidence="1">
    <location>
        <begin position="182"/>
        <end position="203"/>
    </location>
</feature>
<dbReference type="GeneID" id="92083607"/>
<dbReference type="EMBL" id="JAQQWE010000010">
    <property type="protein sequence ID" value="KAK7937455.1"/>
    <property type="molecule type" value="Genomic_DNA"/>
</dbReference>
<reference evidence="2 3" key="1">
    <citation type="submission" date="2023-01" db="EMBL/GenBank/DDBJ databases">
        <title>Analysis of 21 Apiospora genomes using comparative genomics revels a genus with tremendous synthesis potential of carbohydrate active enzymes and secondary metabolites.</title>
        <authorList>
            <person name="Sorensen T."/>
        </authorList>
    </citation>
    <scope>NUCLEOTIDE SEQUENCE [LARGE SCALE GENOMIC DNA]</scope>
    <source>
        <strain evidence="2 3">CBS 24483</strain>
    </source>
</reference>
<keyword evidence="3" id="KW-1185">Reference proteome</keyword>
<dbReference type="Proteomes" id="UP001391051">
    <property type="component" value="Unassembled WGS sequence"/>
</dbReference>
<comment type="caution">
    <text evidence="2">The sequence shown here is derived from an EMBL/GenBank/DDBJ whole genome shotgun (WGS) entry which is preliminary data.</text>
</comment>
<name>A0ABR1PSN4_9PEZI</name>
<sequence length="273" mass="29888">MAHTKAQKDKVRKSGLSLQNKTRELGRYCDVLSVLAYWNPTHERMETSMHVPRGQRVPDLNRIFRQSAACHARPSHGRATRSSGQVEAIHFEAQADASDDANAVAGIGSDADAEYESDPEYIATVPAAVAEPLSVYDVIPDEEGGTVIPNSLTRQVGPRQLPPPRTPQGRRAHRQTVAQPVRTEPNPTTNTAPTAATNAGARPAPTRYADHGAMDASLQRAIVRQGRDVQNVARRAPDYPNDYRRKLQRGTLAKKMVGMLEDLRTSLSGIQFA</sequence>
<evidence type="ECO:0000313" key="3">
    <source>
        <dbReference type="Proteomes" id="UP001391051"/>
    </source>
</evidence>
<feature type="region of interest" description="Disordered" evidence="1">
    <location>
        <begin position="146"/>
        <end position="203"/>
    </location>
</feature>
<evidence type="ECO:0008006" key="4">
    <source>
        <dbReference type="Google" id="ProtNLM"/>
    </source>
</evidence>
<evidence type="ECO:0000313" key="2">
    <source>
        <dbReference type="EMBL" id="KAK7937455.1"/>
    </source>
</evidence>
<protein>
    <recommendedName>
        <fullName evidence="4">MADS-box domain-containing protein</fullName>
    </recommendedName>
</protein>
<proteinExistence type="predicted"/>
<evidence type="ECO:0000256" key="1">
    <source>
        <dbReference type="SAM" id="MobiDB-lite"/>
    </source>
</evidence>
<dbReference type="RefSeq" id="XP_066692783.1">
    <property type="nucleotide sequence ID" value="XM_066850545.1"/>
</dbReference>